<dbReference type="GO" id="GO:0005886">
    <property type="term" value="C:plasma membrane"/>
    <property type="evidence" value="ECO:0007669"/>
    <property type="project" value="UniProtKB-SubCell"/>
</dbReference>
<keyword evidence="12" id="KW-1185">Reference proteome</keyword>
<comment type="similarity">
    <text evidence="2">Belongs to the ElaB/YgaM/YqjD family.</text>
</comment>
<sequence length="101" mass="11030">MSVQANEEQLIDDLQTVLTDTESLLRDAVGESGDKARELRTRILENLQAAKAKLGETERLIAGKAKEAAKATDEYVHDHPWQSIGVAAGIGFLLGMLVSRR</sequence>
<dbReference type="PANTHER" id="PTHR35893:SF3">
    <property type="entry name" value="INNER MEMBRANE PROTEIN"/>
    <property type="match status" value="1"/>
</dbReference>
<evidence type="ECO:0000259" key="10">
    <source>
        <dbReference type="Pfam" id="PF19029"/>
    </source>
</evidence>
<organism evidence="11 12">
    <name type="scientific">Silvimonas terrae</name>
    <dbReference type="NCBI Taxonomy" id="300266"/>
    <lineage>
        <taxon>Bacteria</taxon>
        <taxon>Pseudomonadati</taxon>
        <taxon>Pseudomonadota</taxon>
        <taxon>Betaproteobacteria</taxon>
        <taxon>Neisseriales</taxon>
        <taxon>Chitinibacteraceae</taxon>
        <taxon>Silvimonas</taxon>
    </lineage>
</organism>
<dbReference type="RefSeq" id="WP_184100677.1">
    <property type="nucleotide sequence ID" value="NZ_JACHHN010000004.1"/>
</dbReference>
<feature type="domain" description="DUF883" evidence="10">
    <location>
        <begin position="72"/>
        <end position="101"/>
    </location>
</feature>
<dbReference type="Pfam" id="PF19029">
    <property type="entry name" value="DUF883_C"/>
    <property type="match status" value="1"/>
</dbReference>
<evidence type="ECO:0000256" key="3">
    <source>
        <dbReference type="ARBA" id="ARBA00022475"/>
    </source>
</evidence>
<dbReference type="InterPro" id="IPR010279">
    <property type="entry name" value="YqjD/ElaB"/>
</dbReference>
<keyword evidence="3" id="KW-1003">Cell membrane</keyword>
<keyword evidence="5 8" id="KW-0812">Transmembrane</keyword>
<evidence type="ECO:0000259" key="9">
    <source>
        <dbReference type="Pfam" id="PF05957"/>
    </source>
</evidence>
<keyword evidence="7 8" id="KW-0472">Membrane</keyword>
<dbReference type="GO" id="GO:0043022">
    <property type="term" value="F:ribosome binding"/>
    <property type="evidence" value="ECO:0007669"/>
    <property type="project" value="InterPro"/>
</dbReference>
<keyword evidence="6 8" id="KW-1133">Transmembrane helix</keyword>
<comment type="subcellular location">
    <subcellularLocation>
        <location evidence="1">Cell inner membrane</location>
        <topology evidence="1">Single-pass membrane protein</topology>
    </subcellularLocation>
</comment>
<protein>
    <submittedName>
        <fullName evidence="11">ElaB/YqjD/DUF883 family membrane-anchored ribosome-binding protein</fullName>
    </submittedName>
</protein>
<gene>
    <name evidence="11" type="ORF">HNQ50_002284</name>
</gene>
<evidence type="ECO:0000256" key="2">
    <source>
        <dbReference type="ARBA" id="ARBA00010423"/>
    </source>
</evidence>
<dbReference type="InterPro" id="IPR043605">
    <property type="entry name" value="DUF883_C"/>
</dbReference>
<evidence type="ECO:0000256" key="6">
    <source>
        <dbReference type="ARBA" id="ARBA00022989"/>
    </source>
</evidence>
<dbReference type="EMBL" id="JACHHN010000004">
    <property type="protein sequence ID" value="MBB5191554.1"/>
    <property type="molecule type" value="Genomic_DNA"/>
</dbReference>
<dbReference type="AlphaFoldDB" id="A0A840RG45"/>
<evidence type="ECO:0000313" key="11">
    <source>
        <dbReference type="EMBL" id="MBB5191554.1"/>
    </source>
</evidence>
<comment type="caution">
    <text evidence="11">The sequence shown here is derived from an EMBL/GenBank/DDBJ whole genome shotgun (WGS) entry which is preliminary data.</text>
</comment>
<proteinExistence type="inferred from homology"/>
<evidence type="ECO:0000313" key="12">
    <source>
        <dbReference type="Proteomes" id="UP000543030"/>
    </source>
</evidence>
<reference evidence="11 12" key="1">
    <citation type="submission" date="2020-08" db="EMBL/GenBank/DDBJ databases">
        <title>Genomic Encyclopedia of Type Strains, Phase IV (KMG-IV): sequencing the most valuable type-strain genomes for metagenomic binning, comparative biology and taxonomic classification.</title>
        <authorList>
            <person name="Goeker M."/>
        </authorList>
    </citation>
    <scope>NUCLEOTIDE SEQUENCE [LARGE SCALE GENOMIC DNA]</scope>
    <source>
        <strain evidence="11 12">DSM 18233</strain>
    </source>
</reference>
<accession>A0A840RG45</accession>
<evidence type="ECO:0000256" key="8">
    <source>
        <dbReference type="SAM" id="Phobius"/>
    </source>
</evidence>
<evidence type="ECO:0000256" key="4">
    <source>
        <dbReference type="ARBA" id="ARBA00022519"/>
    </source>
</evidence>
<evidence type="ECO:0000256" key="1">
    <source>
        <dbReference type="ARBA" id="ARBA00004377"/>
    </source>
</evidence>
<feature type="transmembrane region" description="Helical" evidence="8">
    <location>
        <begin position="81"/>
        <end position="99"/>
    </location>
</feature>
<keyword evidence="4" id="KW-0997">Cell inner membrane</keyword>
<dbReference type="InterPro" id="IPR043604">
    <property type="entry name" value="DUF883_N"/>
</dbReference>
<name>A0A840RG45_9NEIS</name>
<evidence type="ECO:0000256" key="5">
    <source>
        <dbReference type="ARBA" id="ARBA00022692"/>
    </source>
</evidence>
<dbReference type="PANTHER" id="PTHR35893">
    <property type="entry name" value="INNER MEMBRANE PROTEIN-RELATED"/>
    <property type="match status" value="1"/>
</dbReference>
<evidence type="ECO:0000256" key="7">
    <source>
        <dbReference type="ARBA" id="ARBA00023136"/>
    </source>
</evidence>
<feature type="domain" description="DUF883" evidence="9">
    <location>
        <begin position="8"/>
        <end position="58"/>
    </location>
</feature>
<dbReference type="Proteomes" id="UP000543030">
    <property type="component" value="Unassembled WGS sequence"/>
</dbReference>
<dbReference type="Pfam" id="PF05957">
    <property type="entry name" value="DUF883"/>
    <property type="match status" value="1"/>
</dbReference>